<comment type="similarity">
    <text evidence="4">Belongs to the SEC8 family.</text>
</comment>
<keyword evidence="3 4" id="KW-0653">Protein transport</keyword>
<dbReference type="Pfam" id="PF04048">
    <property type="entry name" value="Sec8_N"/>
    <property type="match status" value="1"/>
</dbReference>
<evidence type="ECO:0000256" key="2">
    <source>
        <dbReference type="ARBA" id="ARBA00022483"/>
    </source>
</evidence>
<feature type="compositionally biased region" description="Low complexity" evidence="5">
    <location>
        <begin position="1032"/>
        <end position="1047"/>
    </location>
</feature>
<reference evidence="7 8" key="1">
    <citation type="submission" date="2024-05" db="EMBL/GenBank/DDBJ databases">
        <title>Long read based assembly of the Candida bracarensis genome reveals expanded adhesin content.</title>
        <authorList>
            <person name="Marcet-Houben M."/>
            <person name="Ksiezopolska E."/>
            <person name="Gabaldon T."/>
        </authorList>
    </citation>
    <scope>NUCLEOTIDE SEQUENCE [LARGE SCALE GENOMIC DNA]</scope>
    <source>
        <strain evidence="7 8">CBM6</strain>
    </source>
</reference>
<dbReference type="EMBL" id="JBEVYD010000012">
    <property type="protein sequence ID" value="KAL3228998.1"/>
    <property type="molecule type" value="Genomic_DNA"/>
</dbReference>
<proteinExistence type="inferred from homology"/>
<dbReference type="InterPro" id="IPR048630">
    <property type="entry name" value="Sec8_M"/>
</dbReference>
<dbReference type="InterPro" id="IPR007191">
    <property type="entry name" value="Sec8_exocyst_N"/>
</dbReference>
<dbReference type="Proteomes" id="UP001623330">
    <property type="component" value="Unassembled WGS sequence"/>
</dbReference>
<keyword evidence="2 4" id="KW-0268">Exocytosis</keyword>
<evidence type="ECO:0000256" key="5">
    <source>
        <dbReference type="SAM" id="MobiDB-lite"/>
    </source>
</evidence>
<feature type="domain" description="CRAL-TRIO" evidence="6">
    <location>
        <begin position="469"/>
        <end position="609"/>
    </location>
</feature>
<feature type="region of interest" description="Disordered" evidence="5">
    <location>
        <begin position="1008"/>
        <end position="1057"/>
    </location>
</feature>
<comment type="caution">
    <text evidence="7">The sequence shown here is derived from an EMBL/GenBank/DDBJ whole genome shotgun (WGS) entry which is preliminary data.</text>
</comment>
<dbReference type="PANTHER" id="PTHR14146">
    <property type="entry name" value="EXOCYST COMPLEX COMPONENT 4"/>
    <property type="match status" value="1"/>
</dbReference>
<comment type="function">
    <text evidence="4">Component of the exocyst complex involved in the docking of exocytic vesicles with fusion sites on the plasma membrane.</text>
</comment>
<keyword evidence="8" id="KW-1185">Reference proteome</keyword>
<keyword evidence="1 4" id="KW-0813">Transport</keyword>
<evidence type="ECO:0000259" key="6">
    <source>
        <dbReference type="PROSITE" id="PS50191"/>
    </source>
</evidence>
<dbReference type="InterPro" id="IPR039682">
    <property type="entry name" value="Sec8/EXOC4"/>
</dbReference>
<evidence type="ECO:0000313" key="8">
    <source>
        <dbReference type="Proteomes" id="UP001623330"/>
    </source>
</evidence>
<evidence type="ECO:0000256" key="4">
    <source>
        <dbReference type="RuleBase" id="RU367079"/>
    </source>
</evidence>
<dbReference type="PROSITE" id="PS50191">
    <property type="entry name" value="CRAL_TRIO"/>
    <property type="match status" value="1"/>
</dbReference>
<evidence type="ECO:0000256" key="1">
    <source>
        <dbReference type="ARBA" id="ARBA00022448"/>
    </source>
</evidence>
<dbReference type="PANTHER" id="PTHR14146:SF0">
    <property type="entry name" value="EXOCYST COMPLEX COMPONENT 4"/>
    <property type="match status" value="1"/>
</dbReference>
<accession>A0ABR4NMF6</accession>
<name>A0ABR4NMF6_9SACH</name>
<organism evidence="7 8">
    <name type="scientific">Nakaseomyces bracarensis</name>
    <dbReference type="NCBI Taxonomy" id="273131"/>
    <lineage>
        <taxon>Eukaryota</taxon>
        <taxon>Fungi</taxon>
        <taxon>Dikarya</taxon>
        <taxon>Ascomycota</taxon>
        <taxon>Saccharomycotina</taxon>
        <taxon>Saccharomycetes</taxon>
        <taxon>Saccharomycetales</taxon>
        <taxon>Saccharomycetaceae</taxon>
        <taxon>Nakaseomyces</taxon>
    </lineage>
</organism>
<sequence>MDHLGVSTKGRRRALSVNSYSEDQQNAMDNALDNLKSDLSLVKSQWSRVLTNESIPLELALSFLDDTSVGLGHRYTEFNQLKDQIGRHLQEVVNEHSQAFNANVASYSQAVNAITKAQDKSLELRESVKVANGKITGKKGDLGDLNEQSLKYNEMIEDLNSIEKLIQLPEKIEESIRDKDYKNAQRLLDHGLQLINTPNLKAIPSIQPLNQQLELQEHVLFSTLIEEIHNIIYSKKDDAIINNQIYKIVGISQNQMSTLENYVYNVVNIDIKRQSKYMNEKLELFLQDIKEPNAYSENVMIRNSKTAFDELFIYLSILKDMKKLPTAINIIADRSKEEFHNIILKATEKVRAKHPSLLKMTKGFDKEISYGLSIKDLLSMIMRECFWEISIKFVIATQGHRVVSEAVNFLQVAGSKVIYPFEKIWAKILDEIDVLMSKYLKNEKLLNSSKNSRTRGSRTSSILAKNNEVFLLESNIEDESNAKDHAVELKTLLKDIFPGFTVSANMDLGSIYIKDESFKRDDALIPPSIFNIKVLLEPFLLYTNSAEAIIPDFVGPKIQKPLEFFESYLTNQFSPNIELTFNSLFETYIDKTNPYALETLEDGKLIFKAAVDFQSMLYKIMNIMNTTNSFRRNISASILEIIIRFQVYYADLFNSVLSNSSNDINGNILMTWLDDQKLLHIEDKIYNGDETVIEQETEELLKYIPRFCERGRGLTNHDVFGPATMDIVIHFLATVIWILDWLPLLKKKVGDDNCEKNKQEVDSLRHQWSFFETIDMELNQFGSLKFSLDSEFEEKFDEAIYGFMNIKSKLVSLLRFDVRSVCVLQIGELFQHTRLWNPEDSSNEIDQSISSLISKLRVSENKLRQHISDIEIKTIFSGVDIMCNHAFIDGSKTIEILNRNGIKKISRNINVLQHTFRNLSSEPEKVNMSDTLNYYALCGADEGALFDQISSGVLSNYSLDNLKNILRLQFSEEIARQMKRTSKMSTKMHSKPTNKRYQDAMEKLNSLASNKGDVSAQTKVPLDVGNSEQEQAISASPTKASATSKIKQMLASDSTEN</sequence>
<gene>
    <name evidence="7" type="ORF">RNJ44_02085</name>
</gene>
<dbReference type="InterPro" id="IPR001251">
    <property type="entry name" value="CRAL-TRIO_dom"/>
</dbReference>
<evidence type="ECO:0000256" key="3">
    <source>
        <dbReference type="ARBA" id="ARBA00022927"/>
    </source>
</evidence>
<dbReference type="Pfam" id="PF20652">
    <property type="entry name" value="Sec8_C"/>
    <property type="match status" value="1"/>
</dbReference>
<evidence type="ECO:0000313" key="7">
    <source>
        <dbReference type="EMBL" id="KAL3228998.1"/>
    </source>
</evidence>
<protein>
    <recommendedName>
        <fullName evidence="4">Exocyst complex component Sec8</fullName>
    </recommendedName>
</protein>